<dbReference type="InterPro" id="IPR000700">
    <property type="entry name" value="PAS-assoc_C"/>
</dbReference>
<dbReference type="SUPFAM" id="SSF52738">
    <property type="entry name" value="Methylesterase CheB, C-terminal domain"/>
    <property type="match status" value="1"/>
</dbReference>
<dbReference type="PANTHER" id="PTHR24422">
    <property type="entry name" value="CHEMOTAXIS PROTEIN METHYLTRANSFERASE"/>
    <property type="match status" value="1"/>
</dbReference>
<dbReference type="InterPro" id="IPR022641">
    <property type="entry name" value="CheR_N"/>
</dbReference>
<feature type="domain" description="Response regulatory" evidence="10">
    <location>
        <begin position="1129"/>
        <end position="1377"/>
    </location>
</feature>
<feature type="coiled-coil region" evidence="7">
    <location>
        <begin position="714"/>
        <end position="755"/>
    </location>
</feature>
<dbReference type="SUPFAM" id="SSF46894">
    <property type="entry name" value="C-terminal effector domain of the bipartite response regulators"/>
    <property type="match status" value="1"/>
</dbReference>
<keyword evidence="4" id="KW-0238">DNA-binding</keyword>
<evidence type="ECO:0000259" key="9">
    <source>
        <dbReference type="PROSITE" id="PS50109"/>
    </source>
</evidence>
<evidence type="ECO:0000259" key="13">
    <source>
        <dbReference type="PROSITE" id="PS50123"/>
    </source>
</evidence>
<dbReference type="CDD" id="cd00156">
    <property type="entry name" value="REC"/>
    <property type="match status" value="1"/>
</dbReference>
<dbReference type="CDD" id="cd00082">
    <property type="entry name" value="HisKA"/>
    <property type="match status" value="1"/>
</dbReference>
<keyword evidence="6" id="KW-0597">Phosphoprotein</keyword>
<dbReference type="SMART" id="SM00448">
    <property type="entry name" value="REC"/>
    <property type="match status" value="2"/>
</dbReference>
<feature type="domain" description="CheR-type methyltransferase" evidence="13">
    <location>
        <begin position="235"/>
        <end position="511"/>
    </location>
</feature>
<dbReference type="GO" id="GO:0006935">
    <property type="term" value="P:chemotaxis"/>
    <property type="evidence" value="ECO:0007669"/>
    <property type="project" value="UniProtKB-UniRule"/>
</dbReference>
<feature type="domain" description="CheB-type methylesterase" evidence="12">
    <location>
        <begin position="42"/>
        <end position="223"/>
    </location>
</feature>
<dbReference type="Pfam" id="PF01339">
    <property type="entry name" value="CheB_methylest"/>
    <property type="match status" value="1"/>
</dbReference>
<dbReference type="PROSITE" id="PS50123">
    <property type="entry name" value="CHER"/>
    <property type="match status" value="1"/>
</dbReference>
<evidence type="ECO:0000259" key="8">
    <source>
        <dbReference type="PROSITE" id="PS50043"/>
    </source>
</evidence>
<dbReference type="PRINTS" id="PR00038">
    <property type="entry name" value="HTHLUXR"/>
</dbReference>
<dbReference type="Pfam" id="PF02518">
    <property type="entry name" value="HATPase_c"/>
    <property type="match status" value="1"/>
</dbReference>
<dbReference type="Pfam" id="PF00072">
    <property type="entry name" value="Response_reg"/>
    <property type="match status" value="2"/>
</dbReference>
<dbReference type="SMART" id="SM00388">
    <property type="entry name" value="HisKA"/>
    <property type="match status" value="1"/>
</dbReference>
<dbReference type="InterPro" id="IPR005467">
    <property type="entry name" value="His_kinase_dom"/>
</dbReference>
<evidence type="ECO:0000256" key="3">
    <source>
        <dbReference type="ARBA" id="ARBA00022500"/>
    </source>
</evidence>
<dbReference type="GO" id="GO:0003677">
    <property type="term" value="F:DNA binding"/>
    <property type="evidence" value="ECO:0007669"/>
    <property type="project" value="UniProtKB-KW"/>
</dbReference>
<dbReference type="InterPro" id="IPR029063">
    <property type="entry name" value="SAM-dependent_MTases_sf"/>
</dbReference>
<dbReference type="GO" id="GO:0008757">
    <property type="term" value="F:S-adenosylmethionine-dependent methyltransferase activity"/>
    <property type="evidence" value="ECO:0007669"/>
    <property type="project" value="InterPro"/>
</dbReference>
<dbReference type="InterPro" id="IPR003661">
    <property type="entry name" value="HisK_dim/P_dom"/>
</dbReference>
<organism evidence="14 15">
    <name type="scientific">Erythrobacter ramosus</name>
    <dbReference type="NCBI Taxonomy" id="35811"/>
    <lineage>
        <taxon>Bacteria</taxon>
        <taxon>Pseudomonadati</taxon>
        <taxon>Pseudomonadota</taxon>
        <taxon>Alphaproteobacteria</taxon>
        <taxon>Sphingomonadales</taxon>
        <taxon>Erythrobacteraceae</taxon>
        <taxon>Erythrobacter/Porphyrobacter group</taxon>
        <taxon>Erythrobacter</taxon>
    </lineage>
</organism>
<dbReference type="SUPFAM" id="SSF55874">
    <property type="entry name" value="ATPase domain of HSP90 chaperone/DNA topoisomerase II/histidine kinase"/>
    <property type="match status" value="1"/>
</dbReference>
<evidence type="ECO:0000256" key="5">
    <source>
        <dbReference type="PROSITE-ProRule" id="PRU00050"/>
    </source>
</evidence>
<dbReference type="InterPro" id="IPR001789">
    <property type="entry name" value="Sig_transdc_resp-reg_receiver"/>
</dbReference>
<dbReference type="Proteomes" id="UP000430021">
    <property type="component" value="Unassembled WGS sequence"/>
</dbReference>
<evidence type="ECO:0000256" key="2">
    <source>
        <dbReference type="ARBA" id="ARBA00012438"/>
    </source>
</evidence>
<dbReference type="GO" id="GO:0006355">
    <property type="term" value="P:regulation of DNA-templated transcription"/>
    <property type="evidence" value="ECO:0007669"/>
    <property type="project" value="InterPro"/>
</dbReference>
<gene>
    <name evidence="14" type="ORF">GRI59_15060</name>
</gene>
<protein>
    <recommendedName>
        <fullName evidence="2">histidine kinase</fullName>
        <ecNumber evidence="2">2.7.13.3</ecNumber>
    </recommendedName>
</protein>
<dbReference type="InterPro" id="IPR000673">
    <property type="entry name" value="Sig_transdc_resp-reg_Me-estase"/>
</dbReference>
<dbReference type="EMBL" id="WTYB01000005">
    <property type="protein sequence ID" value="MXP39925.1"/>
    <property type="molecule type" value="Genomic_DNA"/>
</dbReference>
<dbReference type="PROSITE" id="PS50109">
    <property type="entry name" value="HIS_KIN"/>
    <property type="match status" value="1"/>
</dbReference>
<dbReference type="GO" id="GO:0000156">
    <property type="term" value="F:phosphorelay response regulator activity"/>
    <property type="evidence" value="ECO:0007669"/>
    <property type="project" value="InterPro"/>
</dbReference>
<dbReference type="SUPFAM" id="SSF53335">
    <property type="entry name" value="S-adenosyl-L-methionine-dependent methyltransferases"/>
    <property type="match status" value="1"/>
</dbReference>
<dbReference type="InterPro" id="IPR003594">
    <property type="entry name" value="HATPase_dom"/>
</dbReference>
<dbReference type="PROSITE" id="PS50110">
    <property type="entry name" value="RESPONSE_REGULATORY"/>
    <property type="match status" value="1"/>
</dbReference>
<dbReference type="Gene3D" id="3.30.450.20">
    <property type="entry name" value="PAS domain"/>
    <property type="match status" value="1"/>
</dbReference>
<dbReference type="SMART" id="SM00421">
    <property type="entry name" value="HTH_LUXR"/>
    <property type="match status" value="1"/>
</dbReference>
<dbReference type="Pfam" id="PF01739">
    <property type="entry name" value="CheR"/>
    <property type="match status" value="1"/>
</dbReference>
<dbReference type="RefSeq" id="WP_160762077.1">
    <property type="nucleotide sequence ID" value="NZ_BAAADZ010000008.1"/>
</dbReference>
<evidence type="ECO:0000259" key="10">
    <source>
        <dbReference type="PROSITE" id="PS50110"/>
    </source>
</evidence>
<feature type="modified residue" description="4-aspartylphosphate" evidence="6">
    <location>
        <position position="1180"/>
    </location>
</feature>
<dbReference type="InterPro" id="IPR036097">
    <property type="entry name" value="HisK_dim/P_sf"/>
</dbReference>
<comment type="caution">
    <text evidence="14">The sequence shown here is derived from an EMBL/GenBank/DDBJ whole genome shotgun (WGS) entry which is preliminary data.</text>
</comment>
<dbReference type="GO" id="GO:0008984">
    <property type="term" value="F:protein-glutamate methylesterase activity"/>
    <property type="evidence" value="ECO:0007669"/>
    <property type="project" value="InterPro"/>
</dbReference>
<dbReference type="PROSITE" id="PS50113">
    <property type="entry name" value="PAC"/>
    <property type="match status" value="1"/>
</dbReference>
<dbReference type="SUPFAM" id="SSF47757">
    <property type="entry name" value="Chemotaxis receptor methyltransferase CheR, N-terminal domain"/>
    <property type="match status" value="1"/>
</dbReference>
<dbReference type="InterPro" id="IPR036388">
    <property type="entry name" value="WH-like_DNA-bd_sf"/>
</dbReference>
<feature type="active site" evidence="5">
    <location>
        <position position="78"/>
    </location>
</feature>
<evidence type="ECO:0000256" key="7">
    <source>
        <dbReference type="SAM" id="Coils"/>
    </source>
</evidence>
<proteinExistence type="predicted"/>
<dbReference type="SMART" id="SM00138">
    <property type="entry name" value="MeTrc"/>
    <property type="match status" value="1"/>
</dbReference>
<dbReference type="PRINTS" id="PR00996">
    <property type="entry name" value="CHERMTFRASE"/>
</dbReference>
<keyword evidence="3 5" id="KW-0145">Chemotaxis</keyword>
<keyword evidence="5" id="KW-0378">Hydrolase</keyword>
<evidence type="ECO:0000256" key="1">
    <source>
        <dbReference type="ARBA" id="ARBA00000085"/>
    </source>
</evidence>
<dbReference type="Gene3D" id="3.30.565.10">
    <property type="entry name" value="Histidine kinase-like ATPase, C-terminal domain"/>
    <property type="match status" value="1"/>
</dbReference>
<dbReference type="EC" id="2.7.13.3" evidence="2"/>
<dbReference type="InterPro" id="IPR050903">
    <property type="entry name" value="Bact_Chemotaxis_MeTrfase"/>
</dbReference>
<dbReference type="SUPFAM" id="SSF52172">
    <property type="entry name" value="CheY-like"/>
    <property type="match status" value="2"/>
</dbReference>
<dbReference type="SMART" id="SM00387">
    <property type="entry name" value="HATPase_c"/>
    <property type="match status" value="1"/>
</dbReference>
<dbReference type="InterPro" id="IPR000780">
    <property type="entry name" value="CheR_MeTrfase"/>
</dbReference>
<evidence type="ECO:0000259" key="11">
    <source>
        <dbReference type="PROSITE" id="PS50113"/>
    </source>
</evidence>
<dbReference type="InterPro" id="IPR016032">
    <property type="entry name" value="Sig_transdc_resp-reg_C-effctor"/>
</dbReference>
<dbReference type="GO" id="GO:0000155">
    <property type="term" value="F:phosphorelay sensor kinase activity"/>
    <property type="evidence" value="ECO:0007669"/>
    <property type="project" value="InterPro"/>
</dbReference>
<dbReference type="InterPro" id="IPR035909">
    <property type="entry name" value="CheB_C"/>
</dbReference>
<name>A0A6I4URW6_9SPHN</name>
<feature type="active site" evidence="5">
    <location>
        <position position="51"/>
    </location>
</feature>
<dbReference type="OrthoDB" id="9816309at2"/>
<dbReference type="Gene3D" id="3.40.50.180">
    <property type="entry name" value="Methylesterase CheB, C-terminal domain"/>
    <property type="match status" value="1"/>
</dbReference>
<evidence type="ECO:0000259" key="12">
    <source>
        <dbReference type="PROSITE" id="PS50122"/>
    </source>
</evidence>
<dbReference type="InterPro" id="IPR036890">
    <property type="entry name" value="HATPase_C_sf"/>
</dbReference>
<dbReference type="CDD" id="cd06170">
    <property type="entry name" value="LuxR_C_like"/>
    <property type="match status" value="1"/>
</dbReference>
<dbReference type="PANTHER" id="PTHR24422:SF27">
    <property type="entry name" value="PROTEIN-GLUTAMATE O-METHYLTRANSFERASE"/>
    <property type="match status" value="1"/>
</dbReference>
<evidence type="ECO:0000313" key="14">
    <source>
        <dbReference type="EMBL" id="MXP39925.1"/>
    </source>
</evidence>
<dbReference type="Pfam" id="PF00512">
    <property type="entry name" value="HisKA"/>
    <property type="match status" value="1"/>
</dbReference>
<accession>A0A6I4URW6</accession>
<dbReference type="Gene3D" id="3.40.50.150">
    <property type="entry name" value="Vaccinia Virus protein VP39"/>
    <property type="match status" value="1"/>
</dbReference>
<feature type="domain" description="HTH luxR-type" evidence="8">
    <location>
        <begin position="1393"/>
        <end position="1458"/>
    </location>
</feature>
<dbReference type="GO" id="GO:0005737">
    <property type="term" value="C:cytoplasm"/>
    <property type="evidence" value="ECO:0007669"/>
    <property type="project" value="InterPro"/>
</dbReference>
<feature type="domain" description="Histidine kinase" evidence="9">
    <location>
        <begin position="893"/>
        <end position="1107"/>
    </location>
</feature>
<dbReference type="InterPro" id="IPR035965">
    <property type="entry name" value="PAS-like_dom_sf"/>
</dbReference>
<sequence length="1460" mass="157894">MPNSSPPQAGGDRLVGEVLHTGKADRRPAAAATKPGGSAQSPITVVAIGASAGGLDAMARLLDAMPADTGMAFLLVQHLDPHHPSQLAELLSTHTDMPIVEATEGMGMEPDAIYICPPGHFLAIRFGVLHLTRPLTGDHARMPIDFLIRSLAEECGARSVAVILSGTGTDGSNALGSLHASGGHIIVQDPDEAEHDGMPRSAVQTGLAHAVVPLAQIPARLAAIGQQKAAAAASRTMRPEDYNATDIQTIIALLQEKVGQDFSAYKRGTLERRIHRRMGLRGLPAGALARYHDELSRNQAECLALAEDLLINVTSFFRDPTVFELLEREVIPDLLDNLAANQALRIWVAGCSTGEEAYSLAIIMRDAILAARRDIKLQVFASDIDAQAIAVAREGLYSRSIKDEVPAERLARYFVEEDGGYRVTQALRGSVVFTVQDVLNDPPFSRMDLVSCRNLLIYFKPDAQAKVIGLFHFALRENGVLMLGMAETPGNVSERFAVLHKAERIYRHIARSKPGEPGFPLSFVENIPRLTGHESKAQLTRQAALAKLCRDTVLDNFAPASLLINAQRHCIYSVGAVSRYLRLASGPPTLDLLALAPEELRGTLRFAISRADRERPLISTGLCEATADGAAVFFTIMVRFVESDGEPLHLVSFIEQAPQTASVALPPQHDNEGQMRALERQLEVAHADLLSAIQSRDTLVLEQKAINDEALSVNEEFQSTNEELLTSKEELQSLNEELIALNSQLQETLDRQRIASDDLQNILYSTNVATLFLDQKLRIRFFTPATKSFFSVIPGDIGRPLADLQSLADDDDLLADARIVLLQHTTIDREIGGPGGTWFVRRIFPYRTHDDRVEGVVITFIDITERRRTAAALDEARRAAEQSNRGKSRFLAVASHDLRQPLQSLSLIQDMLRQSVDDPKAQEQIARFGLLLDAMTGMLNSLLDINQIESGVLEVSTASFTLADLFERLREEFAPLAAAQALELRVIPSTAAVLSDARLLEAMLRNLLANAIKYTPPGGRILLGCRHPGAMKRIEVWDTGIGITADQLGPIFDEFYQVDNPAWANGRGFGLGLTIVRELGLLLGHAVAVQSRPDKGSVFAVTIPHAATGEHKAQPVAKLAQSGPTTGCTIALVEDDAGVRETLETLLTEAGHTVISARDGPAALALASEGAILPDLVLTDYNLPGGMNGVVVLNNLRAMFKQHLPGIVLTGDISKDALAEIELADCLLLNKPVTAAKLHAAIRKVTPDGRADNTPVTSCPTRLICILEDNPDMRKTMLSVLGHENWQVTTYPSAEAFLEADTAGTDRCLIVDTNLPGMSGIALIEMLRKAGDDLPAVLITGTGDIAMAVQAMRSGASDFIERPVSRRELIDSIERAVAGASSGRNRDAAGDAIAQKLTTLTARQKDVLDMVMAGDPSKNIAADLGISQRTVESHRAQIMHKLGVRTIPDLVRAVLLVTPA</sequence>
<reference evidence="14 15" key="1">
    <citation type="submission" date="2019-12" db="EMBL/GenBank/DDBJ databases">
        <title>Genomic-based taxomic classification of the family Erythrobacteraceae.</title>
        <authorList>
            <person name="Xu L."/>
        </authorList>
    </citation>
    <scope>NUCLEOTIDE SEQUENCE [LARGE SCALE GENOMIC DNA]</scope>
    <source>
        <strain evidence="14 15">JCM 10282</strain>
    </source>
</reference>
<dbReference type="SUPFAM" id="SSF55785">
    <property type="entry name" value="PYP-like sensor domain (PAS domain)"/>
    <property type="match status" value="1"/>
</dbReference>
<dbReference type="Gene3D" id="3.40.50.2300">
    <property type="match status" value="2"/>
</dbReference>
<dbReference type="Gene3D" id="1.10.10.10">
    <property type="entry name" value="Winged helix-like DNA-binding domain superfamily/Winged helix DNA-binding domain"/>
    <property type="match status" value="1"/>
</dbReference>
<dbReference type="PROSITE" id="PS50043">
    <property type="entry name" value="HTH_LUXR_2"/>
    <property type="match status" value="1"/>
</dbReference>
<dbReference type="Gene3D" id="1.10.287.130">
    <property type="match status" value="1"/>
</dbReference>
<dbReference type="Pfam" id="PF13596">
    <property type="entry name" value="PAS_10"/>
    <property type="match status" value="1"/>
</dbReference>
<comment type="catalytic activity">
    <reaction evidence="1">
        <text>ATP + protein L-histidine = ADP + protein N-phospho-L-histidine.</text>
        <dbReference type="EC" id="2.7.13.3"/>
    </reaction>
</comment>
<feature type="domain" description="PAC" evidence="11">
    <location>
        <begin position="825"/>
        <end position="875"/>
    </location>
</feature>
<dbReference type="InterPro" id="IPR000792">
    <property type="entry name" value="Tscrpt_reg_LuxR_C"/>
</dbReference>
<evidence type="ECO:0000313" key="15">
    <source>
        <dbReference type="Proteomes" id="UP000430021"/>
    </source>
</evidence>
<dbReference type="PROSITE" id="PS50122">
    <property type="entry name" value="CHEB"/>
    <property type="match status" value="1"/>
</dbReference>
<keyword evidence="7" id="KW-0175">Coiled coil</keyword>
<dbReference type="Pfam" id="PF03705">
    <property type="entry name" value="CheR_N"/>
    <property type="match status" value="1"/>
</dbReference>
<dbReference type="Pfam" id="PF00196">
    <property type="entry name" value="GerE"/>
    <property type="match status" value="1"/>
</dbReference>
<feature type="active site" evidence="5">
    <location>
        <position position="170"/>
    </location>
</feature>
<dbReference type="SUPFAM" id="SSF47384">
    <property type="entry name" value="Homodimeric domain of signal transducing histidine kinase"/>
    <property type="match status" value="1"/>
</dbReference>
<evidence type="ECO:0000256" key="6">
    <source>
        <dbReference type="PROSITE-ProRule" id="PRU00169"/>
    </source>
</evidence>
<dbReference type="InterPro" id="IPR022642">
    <property type="entry name" value="CheR_C"/>
</dbReference>
<dbReference type="CDD" id="cd16434">
    <property type="entry name" value="CheB-CheR_fusion"/>
    <property type="match status" value="1"/>
</dbReference>
<dbReference type="FunFam" id="3.30.565.10:FF:000049">
    <property type="entry name" value="Two-component sensor histidine kinase"/>
    <property type="match status" value="1"/>
</dbReference>
<evidence type="ECO:0000256" key="4">
    <source>
        <dbReference type="ARBA" id="ARBA00023125"/>
    </source>
</evidence>
<dbReference type="InterPro" id="IPR011006">
    <property type="entry name" value="CheY-like_superfamily"/>
</dbReference>